<dbReference type="GO" id="GO:0004713">
    <property type="term" value="F:protein tyrosine kinase activity"/>
    <property type="evidence" value="ECO:0007669"/>
    <property type="project" value="TreeGrafter"/>
</dbReference>
<evidence type="ECO:0000256" key="8">
    <source>
        <dbReference type="ARBA" id="ARBA00022692"/>
    </source>
</evidence>
<evidence type="ECO:0000256" key="17">
    <source>
        <dbReference type="SAM" id="MobiDB-lite"/>
    </source>
</evidence>
<keyword evidence="16" id="KW-0175">Coiled coil</keyword>
<keyword evidence="22" id="KW-1185">Reference proteome</keyword>
<evidence type="ECO:0000256" key="16">
    <source>
        <dbReference type="SAM" id="Coils"/>
    </source>
</evidence>
<dbReference type="Pfam" id="PF13614">
    <property type="entry name" value="AAA_31"/>
    <property type="match status" value="1"/>
</dbReference>
<evidence type="ECO:0000256" key="6">
    <source>
        <dbReference type="ARBA" id="ARBA00022519"/>
    </source>
</evidence>
<feature type="domain" description="Polysaccharide chain length determinant N-terminal" evidence="19">
    <location>
        <begin position="26"/>
        <end position="113"/>
    </location>
</feature>
<evidence type="ECO:0000256" key="7">
    <source>
        <dbReference type="ARBA" id="ARBA00022679"/>
    </source>
</evidence>
<comment type="subcellular location">
    <subcellularLocation>
        <location evidence="1">Cell inner membrane</location>
        <topology evidence="1">Multi-pass membrane protein</topology>
    </subcellularLocation>
</comment>
<accession>A0A1H5Z5I2</accession>
<keyword evidence="13 18" id="KW-0472">Membrane</keyword>
<dbReference type="OrthoDB" id="230260at2"/>
<dbReference type="InterPro" id="IPR027417">
    <property type="entry name" value="P-loop_NTPase"/>
</dbReference>
<keyword evidence="8 18" id="KW-0812">Transmembrane</keyword>
<feature type="region of interest" description="Disordered" evidence="17">
    <location>
        <begin position="704"/>
        <end position="725"/>
    </location>
</feature>
<evidence type="ECO:0000256" key="5">
    <source>
        <dbReference type="ARBA" id="ARBA00022475"/>
    </source>
</evidence>
<evidence type="ECO:0000256" key="18">
    <source>
        <dbReference type="SAM" id="Phobius"/>
    </source>
</evidence>
<sequence length="725" mass="79699">MENTHHTDTGQSPYADQRSTDDHGEFLRLIVGVWRRRNLVLAITLAATVAMFVLTAMKPSQYTASATLLLDPRQQQLAASSNQVVSDLDISDPVMANEIAMLRSSTLLERVVQRIGIDEFTPIDPGLASQGLSTRLAQYIRRALGISSYDQQDFELISLEERRLNRIVQSLRNGLRIKRIDESYVIEVSVTTGLAQLSAEVANTLAQIYLETQLRERQKVIEKATDWLSDQVALREGELTQAEQRVEQAKKDNLDYAGASPQVLEQQALSLNQALSSVRADKTRIKEELEILESIPAENLLEVNLQPNAYPAIAALQSTRRSLVQEEARLSILYGPNHPKRRLLDAEISRVESEFAREVTKQKRNLSENITALAARETSLSADILEIERGISNISERSLTLRQLETEANAIRDGYETALTRLADTRAQLQIQRAEAKVVNAAAIPAGPSAPRIKLMTGFGASLGLSLGLVLALLMEILEKGFRRDPDIERATGVRVLTRLPIKRSAASECLYLERIRQLWTVLSKRMNDEASVIMMTSSMPGEGKTTTAMNLANAAASMGRSVVLLDLDTRQKSLSRQVGLFSGPDLHAHLTQGCDLDEVIHSADDLSFDFAGIGPETVGAPIYSGRVLRALFANLKKRYDIVIVDAPPLLPVSDSLSIAPLVDQVLFVVQYGATARGSVADGLATLRNIGVVPEGIVMSWTDPRTEPRGYPQQGAIKPALSSGF</sequence>
<evidence type="ECO:0000256" key="10">
    <source>
        <dbReference type="ARBA" id="ARBA00022777"/>
    </source>
</evidence>
<comment type="catalytic activity">
    <reaction evidence="15">
        <text>L-tyrosyl-[protein] + ATP = O-phospho-L-tyrosyl-[protein] + ADP + H(+)</text>
        <dbReference type="Rhea" id="RHEA:10596"/>
        <dbReference type="Rhea" id="RHEA-COMP:10136"/>
        <dbReference type="Rhea" id="RHEA-COMP:20101"/>
        <dbReference type="ChEBI" id="CHEBI:15378"/>
        <dbReference type="ChEBI" id="CHEBI:30616"/>
        <dbReference type="ChEBI" id="CHEBI:46858"/>
        <dbReference type="ChEBI" id="CHEBI:61978"/>
        <dbReference type="ChEBI" id="CHEBI:456216"/>
        <dbReference type="EC" id="2.7.10.2"/>
    </reaction>
</comment>
<keyword evidence="5" id="KW-1003">Cell membrane</keyword>
<dbReference type="Proteomes" id="UP000236752">
    <property type="component" value="Unassembled WGS sequence"/>
</dbReference>
<dbReference type="GO" id="GO:0005886">
    <property type="term" value="C:plasma membrane"/>
    <property type="evidence" value="ECO:0007669"/>
    <property type="project" value="UniProtKB-SubCell"/>
</dbReference>
<evidence type="ECO:0000256" key="14">
    <source>
        <dbReference type="ARBA" id="ARBA00023137"/>
    </source>
</evidence>
<name>A0A1H5Z5I2_9RHOB</name>
<keyword evidence="7" id="KW-0808">Transferase</keyword>
<feature type="coiled-coil region" evidence="16">
    <location>
        <begin position="232"/>
        <end position="259"/>
    </location>
</feature>
<evidence type="ECO:0000256" key="1">
    <source>
        <dbReference type="ARBA" id="ARBA00004429"/>
    </source>
</evidence>
<evidence type="ECO:0000256" key="15">
    <source>
        <dbReference type="ARBA" id="ARBA00051245"/>
    </source>
</evidence>
<dbReference type="InterPro" id="IPR050445">
    <property type="entry name" value="Bact_polysacc_biosynth/exp"/>
</dbReference>
<organism evidence="21 22">
    <name type="scientific">Thalassococcus halodurans</name>
    <dbReference type="NCBI Taxonomy" id="373675"/>
    <lineage>
        <taxon>Bacteria</taxon>
        <taxon>Pseudomonadati</taxon>
        <taxon>Pseudomonadota</taxon>
        <taxon>Alphaproteobacteria</taxon>
        <taxon>Rhodobacterales</taxon>
        <taxon>Roseobacteraceae</taxon>
        <taxon>Thalassococcus</taxon>
    </lineage>
</organism>
<dbReference type="AlphaFoldDB" id="A0A1H5Z5I2"/>
<evidence type="ECO:0000256" key="9">
    <source>
        <dbReference type="ARBA" id="ARBA00022741"/>
    </source>
</evidence>
<dbReference type="CDD" id="cd05387">
    <property type="entry name" value="BY-kinase"/>
    <property type="match status" value="1"/>
</dbReference>
<keyword evidence="6" id="KW-0997">Cell inner membrane</keyword>
<keyword evidence="14" id="KW-0829">Tyrosine-protein kinase</keyword>
<evidence type="ECO:0000259" key="19">
    <source>
        <dbReference type="Pfam" id="PF02706"/>
    </source>
</evidence>
<evidence type="ECO:0000313" key="21">
    <source>
        <dbReference type="EMBL" id="SEG31414.1"/>
    </source>
</evidence>
<dbReference type="PANTHER" id="PTHR32309:SF13">
    <property type="entry name" value="FERRIC ENTEROBACTIN TRANSPORT PROTEIN FEPE"/>
    <property type="match status" value="1"/>
</dbReference>
<keyword evidence="9" id="KW-0547">Nucleotide-binding</keyword>
<feature type="transmembrane region" description="Helical" evidence="18">
    <location>
        <begin position="38"/>
        <end position="57"/>
    </location>
</feature>
<evidence type="ECO:0000256" key="3">
    <source>
        <dbReference type="ARBA" id="ARBA00008883"/>
    </source>
</evidence>
<keyword evidence="12 18" id="KW-1133">Transmembrane helix</keyword>
<feature type="domain" description="AAA" evidence="20">
    <location>
        <begin position="533"/>
        <end position="684"/>
    </location>
</feature>
<evidence type="ECO:0000259" key="20">
    <source>
        <dbReference type="Pfam" id="PF13614"/>
    </source>
</evidence>
<dbReference type="SUPFAM" id="SSF52540">
    <property type="entry name" value="P-loop containing nucleoside triphosphate hydrolases"/>
    <property type="match status" value="1"/>
</dbReference>
<dbReference type="InterPro" id="IPR025669">
    <property type="entry name" value="AAA_dom"/>
</dbReference>
<evidence type="ECO:0000256" key="2">
    <source>
        <dbReference type="ARBA" id="ARBA00007316"/>
    </source>
</evidence>
<keyword evidence="10" id="KW-0418">Kinase</keyword>
<dbReference type="Pfam" id="PF02706">
    <property type="entry name" value="Wzz"/>
    <property type="match status" value="1"/>
</dbReference>
<keyword evidence="11" id="KW-0067">ATP-binding</keyword>
<evidence type="ECO:0000256" key="11">
    <source>
        <dbReference type="ARBA" id="ARBA00022840"/>
    </source>
</evidence>
<evidence type="ECO:0000313" key="22">
    <source>
        <dbReference type="Proteomes" id="UP000236752"/>
    </source>
</evidence>
<evidence type="ECO:0000256" key="4">
    <source>
        <dbReference type="ARBA" id="ARBA00011903"/>
    </source>
</evidence>
<reference evidence="21 22" key="1">
    <citation type="submission" date="2016-10" db="EMBL/GenBank/DDBJ databases">
        <authorList>
            <person name="de Groot N.N."/>
        </authorList>
    </citation>
    <scope>NUCLEOTIDE SEQUENCE [LARGE SCALE GENOMIC DNA]</scope>
    <source>
        <strain evidence="21 22">DSM 26915</strain>
    </source>
</reference>
<dbReference type="EMBL" id="FNUZ01000003">
    <property type="protein sequence ID" value="SEG31414.1"/>
    <property type="molecule type" value="Genomic_DNA"/>
</dbReference>
<proteinExistence type="inferred from homology"/>
<dbReference type="Gene3D" id="3.40.50.300">
    <property type="entry name" value="P-loop containing nucleotide triphosphate hydrolases"/>
    <property type="match status" value="1"/>
</dbReference>
<dbReference type="PANTHER" id="PTHR32309">
    <property type="entry name" value="TYROSINE-PROTEIN KINASE"/>
    <property type="match status" value="1"/>
</dbReference>
<dbReference type="RefSeq" id="WP_103910733.1">
    <property type="nucleotide sequence ID" value="NZ_FNUZ01000003.1"/>
</dbReference>
<protein>
    <recommendedName>
        <fullName evidence="4">non-specific protein-tyrosine kinase</fullName>
        <ecNumber evidence="4">2.7.10.2</ecNumber>
    </recommendedName>
</protein>
<dbReference type="InterPro" id="IPR003856">
    <property type="entry name" value="LPS_length_determ_N"/>
</dbReference>
<dbReference type="EC" id="2.7.10.2" evidence="4"/>
<dbReference type="InterPro" id="IPR005702">
    <property type="entry name" value="Wzc-like_C"/>
</dbReference>
<evidence type="ECO:0000256" key="13">
    <source>
        <dbReference type="ARBA" id="ARBA00023136"/>
    </source>
</evidence>
<evidence type="ECO:0000256" key="12">
    <source>
        <dbReference type="ARBA" id="ARBA00022989"/>
    </source>
</evidence>
<comment type="similarity">
    <text evidence="2">Belongs to the CpsD/CapB family.</text>
</comment>
<comment type="similarity">
    <text evidence="3">Belongs to the etk/wzc family.</text>
</comment>
<gene>
    <name evidence="21" type="ORF">SAMN04488045_2425</name>
</gene>